<gene>
    <name evidence="1" type="ORF">N7509_007302</name>
</gene>
<proteinExistence type="predicted"/>
<evidence type="ECO:0000313" key="1">
    <source>
        <dbReference type="EMBL" id="KAJ5391812.1"/>
    </source>
</evidence>
<protein>
    <submittedName>
        <fullName evidence="1">Uncharacterized protein</fullName>
    </submittedName>
</protein>
<reference evidence="1" key="1">
    <citation type="submission" date="2022-12" db="EMBL/GenBank/DDBJ databases">
        <authorList>
            <person name="Petersen C."/>
        </authorList>
    </citation>
    <scope>NUCLEOTIDE SEQUENCE</scope>
    <source>
        <strain evidence="1">IBT 29677</strain>
    </source>
</reference>
<accession>A0A9W9VYL5</accession>
<evidence type="ECO:0000313" key="2">
    <source>
        <dbReference type="Proteomes" id="UP001147747"/>
    </source>
</evidence>
<dbReference type="RefSeq" id="XP_056487490.1">
    <property type="nucleotide sequence ID" value="XM_056631939.1"/>
</dbReference>
<reference evidence="1" key="2">
    <citation type="journal article" date="2023" name="IMA Fungus">
        <title>Comparative genomic study of the Penicillium genus elucidates a diverse pangenome and 15 lateral gene transfer events.</title>
        <authorList>
            <person name="Petersen C."/>
            <person name="Sorensen T."/>
            <person name="Nielsen M.R."/>
            <person name="Sondergaard T.E."/>
            <person name="Sorensen J.L."/>
            <person name="Fitzpatrick D.A."/>
            <person name="Frisvad J.C."/>
            <person name="Nielsen K.L."/>
        </authorList>
    </citation>
    <scope>NUCLEOTIDE SEQUENCE</scope>
    <source>
        <strain evidence="1">IBT 29677</strain>
    </source>
</reference>
<keyword evidence="2" id="KW-1185">Reference proteome</keyword>
<sequence>MMPCARLKKGGTDGLETDLRVTRGTPLVLVTDPSVCPRSSALTRAVNGRIVLRKPKCGMAYIVANTRSPDRFLFKIMIRSCFKSEAPVEDLTFQDGNGTGVLGNWGTWAPMIVN</sequence>
<organism evidence="1 2">
    <name type="scientific">Penicillium cosmopolitanum</name>
    <dbReference type="NCBI Taxonomy" id="1131564"/>
    <lineage>
        <taxon>Eukaryota</taxon>
        <taxon>Fungi</taxon>
        <taxon>Dikarya</taxon>
        <taxon>Ascomycota</taxon>
        <taxon>Pezizomycotina</taxon>
        <taxon>Eurotiomycetes</taxon>
        <taxon>Eurotiomycetidae</taxon>
        <taxon>Eurotiales</taxon>
        <taxon>Aspergillaceae</taxon>
        <taxon>Penicillium</taxon>
    </lineage>
</organism>
<dbReference type="GeneID" id="81370919"/>
<dbReference type="EMBL" id="JAPZBU010000008">
    <property type="protein sequence ID" value="KAJ5391812.1"/>
    <property type="molecule type" value="Genomic_DNA"/>
</dbReference>
<dbReference type="AlphaFoldDB" id="A0A9W9VYL5"/>
<dbReference type="Proteomes" id="UP001147747">
    <property type="component" value="Unassembled WGS sequence"/>
</dbReference>
<comment type="caution">
    <text evidence="1">The sequence shown here is derived from an EMBL/GenBank/DDBJ whole genome shotgun (WGS) entry which is preliminary data.</text>
</comment>
<name>A0A9W9VYL5_9EURO</name>